<reference evidence="1 2" key="1">
    <citation type="submission" date="2014-05" db="EMBL/GenBank/DDBJ databases">
        <title>Draft genome sequence of a rare smut relative, Tilletiaria anomala UBC 951.</title>
        <authorList>
            <consortium name="DOE Joint Genome Institute"/>
            <person name="Toome M."/>
            <person name="Kuo A."/>
            <person name="Henrissat B."/>
            <person name="Lipzen A."/>
            <person name="Tritt A."/>
            <person name="Yoshinaga Y."/>
            <person name="Zane M."/>
            <person name="Barry K."/>
            <person name="Grigoriev I.V."/>
            <person name="Spatafora J.W."/>
            <person name="Aimea M.C."/>
        </authorList>
    </citation>
    <scope>NUCLEOTIDE SEQUENCE [LARGE SCALE GENOMIC DNA]</scope>
    <source>
        <strain evidence="1 2">UBC 951</strain>
    </source>
</reference>
<accession>A0A066W1W2</accession>
<protein>
    <submittedName>
        <fullName evidence="1">Uncharacterized protein</fullName>
    </submittedName>
</protein>
<evidence type="ECO:0000313" key="2">
    <source>
        <dbReference type="Proteomes" id="UP000027361"/>
    </source>
</evidence>
<name>A0A066W1W2_TILAU</name>
<dbReference type="RefSeq" id="XP_013243031.1">
    <property type="nucleotide sequence ID" value="XM_013387577.1"/>
</dbReference>
<sequence length="189" mass="20805">MMLSSPPVVNMFHFSLFFSCPTGPERATYRPCAARSQDITGRPDRQPPHAVHSPMTTHSRVCVVNTKNLFQAPARPGLASRRLWGASPFFPYPASHFSLDPPSPSSCFLSPLSASDSTLSTFIVLYPSMNGPDPRPLQTPRNTICCVYPYCSPSLLCVCVCVLHRYLAAWANVEMMTMDLMFGSLSGAR</sequence>
<dbReference type="EMBL" id="JMSN01000045">
    <property type="protein sequence ID" value="KDN45069.1"/>
    <property type="molecule type" value="Genomic_DNA"/>
</dbReference>
<dbReference type="GeneID" id="25264506"/>
<proteinExistence type="predicted"/>
<dbReference type="AlphaFoldDB" id="A0A066W1W2"/>
<dbReference type="InParanoid" id="A0A066W1W2"/>
<keyword evidence="2" id="KW-1185">Reference proteome</keyword>
<gene>
    <name evidence="1" type="ORF">K437DRAFT_256724</name>
</gene>
<evidence type="ECO:0000313" key="1">
    <source>
        <dbReference type="EMBL" id="KDN45069.1"/>
    </source>
</evidence>
<comment type="caution">
    <text evidence="1">The sequence shown here is derived from an EMBL/GenBank/DDBJ whole genome shotgun (WGS) entry which is preliminary data.</text>
</comment>
<dbReference type="HOGENOM" id="CLU_1435359_0_0_1"/>
<organism evidence="1 2">
    <name type="scientific">Tilletiaria anomala (strain ATCC 24038 / CBS 436.72 / UBC 951)</name>
    <dbReference type="NCBI Taxonomy" id="1037660"/>
    <lineage>
        <taxon>Eukaryota</taxon>
        <taxon>Fungi</taxon>
        <taxon>Dikarya</taxon>
        <taxon>Basidiomycota</taxon>
        <taxon>Ustilaginomycotina</taxon>
        <taxon>Exobasidiomycetes</taxon>
        <taxon>Georgefischeriales</taxon>
        <taxon>Tilletiariaceae</taxon>
        <taxon>Tilletiaria</taxon>
    </lineage>
</organism>
<dbReference type="Proteomes" id="UP000027361">
    <property type="component" value="Unassembled WGS sequence"/>
</dbReference>